<dbReference type="STRING" id="3088.A0A383VR26"/>
<evidence type="ECO:0000313" key="10">
    <source>
        <dbReference type="EMBL" id="SZX67353.1"/>
    </source>
</evidence>
<dbReference type="GO" id="GO:0006515">
    <property type="term" value="P:protein quality control for misfolded or incompletely synthesized proteins"/>
    <property type="evidence" value="ECO:0007669"/>
    <property type="project" value="TreeGrafter"/>
</dbReference>
<evidence type="ECO:0000256" key="1">
    <source>
        <dbReference type="ARBA" id="ARBA00007039"/>
    </source>
</evidence>
<keyword evidence="4 7" id="KW-0720">Serine protease</keyword>
<dbReference type="GO" id="GO:0009534">
    <property type="term" value="C:chloroplast thylakoid"/>
    <property type="evidence" value="ECO:0007669"/>
    <property type="project" value="UniProtKB-ARBA"/>
</dbReference>
<dbReference type="GO" id="GO:0004252">
    <property type="term" value="F:serine-type endopeptidase activity"/>
    <property type="evidence" value="ECO:0007669"/>
    <property type="project" value="UniProtKB-EC"/>
</dbReference>
<gene>
    <name evidence="10" type="ORF">BQ4739_LOCUS7754</name>
</gene>
<dbReference type="AlphaFoldDB" id="A0A383VR26"/>
<dbReference type="InterPro" id="IPR033135">
    <property type="entry name" value="ClpP_His_AS"/>
</dbReference>
<dbReference type="InterPro" id="IPR023562">
    <property type="entry name" value="ClpP/TepA"/>
</dbReference>
<feature type="compositionally biased region" description="Low complexity" evidence="9">
    <location>
        <begin position="9"/>
        <end position="18"/>
    </location>
</feature>
<dbReference type="InterPro" id="IPR018215">
    <property type="entry name" value="ClpP_Ser_AS"/>
</dbReference>
<dbReference type="NCBIfam" id="NF009205">
    <property type="entry name" value="PRK12553.1"/>
    <property type="match status" value="1"/>
</dbReference>
<dbReference type="EMBL" id="FNXT01000791">
    <property type="protein sequence ID" value="SZX67353.1"/>
    <property type="molecule type" value="Genomic_DNA"/>
</dbReference>
<evidence type="ECO:0000256" key="4">
    <source>
        <dbReference type="ARBA" id="ARBA00022825"/>
    </source>
</evidence>
<comment type="similarity">
    <text evidence="1 8">Belongs to the peptidase S14 family.</text>
</comment>
<keyword evidence="11" id="KW-1185">Reference proteome</keyword>
<feature type="active site" evidence="5">
    <location>
        <position position="151"/>
    </location>
</feature>
<reference evidence="10 11" key="1">
    <citation type="submission" date="2016-10" db="EMBL/GenBank/DDBJ databases">
        <authorList>
            <person name="Cai Z."/>
        </authorList>
    </citation>
    <scope>NUCLEOTIDE SEQUENCE [LARGE SCALE GENOMIC DNA]</scope>
</reference>
<keyword evidence="3 7" id="KW-0378">Hydrolase</keyword>
<dbReference type="PANTHER" id="PTHR10381">
    <property type="entry name" value="ATP-DEPENDENT CLP PROTEASE PROTEOLYTIC SUBUNIT"/>
    <property type="match status" value="1"/>
</dbReference>
<dbReference type="Gene3D" id="3.90.226.10">
    <property type="entry name" value="2-enoyl-CoA Hydratase, Chain A, domain 1"/>
    <property type="match status" value="1"/>
</dbReference>
<keyword evidence="2 7" id="KW-0645">Protease</keyword>
<feature type="active site" evidence="6">
    <location>
        <position position="176"/>
    </location>
</feature>
<protein>
    <recommendedName>
        <fullName evidence="8">ATP-dependent Clp protease proteolytic subunit</fullName>
        <ecNumber evidence="7">3.4.21.92</ecNumber>
    </recommendedName>
</protein>
<proteinExistence type="inferred from homology"/>
<dbReference type="InterPro" id="IPR029045">
    <property type="entry name" value="ClpP/crotonase-like_dom_sf"/>
</dbReference>
<evidence type="ECO:0000313" key="11">
    <source>
        <dbReference type="Proteomes" id="UP000256970"/>
    </source>
</evidence>
<name>A0A383VR26_TETOB</name>
<dbReference type="FunFam" id="3.90.226.10:FF:000001">
    <property type="entry name" value="ATP-dependent Clp protease proteolytic subunit"/>
    <property type="match status" value="1"/>
</dbReference>
<evidence type="ECO:0000256" key="6">
    <source>
        <dbReference type="PROSITE-ProRule" id="PRU10086"/>
    </source>
</evidence>
<dbReference type="InterPro" id="IPR001907">
    <property type="entry name" value="ClpP"/>
</dbReference>
<dbReference type="HAMAP" id="MF_00444">
    <property type="entry name" value="ClpP"/>
    <property type="match status" value="1"/>
</dbReference>
<evidence type="ECO:0000256" key="8">
    <source>
        <dbReference type="RuleBase" id="RU003567"/>
    </source>
</evidence>
<sequence length="373" mass="41014">MSLLASSCSQVTTSSRPRSSSRRSSVRVQAAIWTPNQQQPFDAAAKGRDRPWIEANGGQPILAPRTQDMAGDPFGLLLRQRIVFLGGEVEDFGADALVSQLLLLDNQDATKDIKLFINSPGGSVTAGMGIYDAMMLCRADVQTYCFGLAASMGAFLLGAGKKGKRHSMPNSRIMIHQPLGGASGQAVDIEIQAKEIMYHKANLNRIMADYTSQPLAKIEEDTDRDRYMSPIEAREYGIIDHVIGGDEAVFQIKGSNKRFPAVKESYVTDANDLAKRSVMDGDAFMAASSPSWRFRSRETEPFMPSQGKGLPWFSVNKVTKEQYKEMIERRRADLPPPPARPAPVSAPEGEEPTTPRKTPKERMDANWGDVSQS</sequence>
<dbReference type="PANTHER" id="PTHR10381:SF50">
    <property type="entry name" value="ATP-DEPENDENT CLP PROTEASE PROTEOLYTIC SUBUNIT 3, CHLOROPLASTIC"/>
    <property type="match status" value="1"/>
</dbReference>
<dbReference type="SUPFAM" id="SSF52096">
    <property type="entry name" value="ClpP/crotonase"/>
    <property type="match status" value="1"/>
</dbReference>
<dbReference type="CDD" id="cd07017">
    <property type="entry name" value="S14_ClpP_2"/>
    <property type="match status" value="1"/>
</dbReference>
<feature type="region of interest" description="Disordered" evidence="9">
    <location>
        <begin position="328"/>
        <end position="373"/>
    </location>
</feature>
<evidence type="ECO:0000256" key="2">
    <source>
        <dbReference type="ARBA" id="ARBA00022670"/>
    </source>
</evidence>
<dbReference type="GO" id="GO:0051117">
    <property type="term" value="F:ATPase binding"/>
    <property type="evidence" value="ECO:0007669"/>
    <property type="project" value="TreeGrafter"/>
</dbReference>
<evidence type="ECO:0000256" key="7">
    <source>
        <dbReference type="RuleBase" id="RU000549"/>
    </source>
</evidence>
<dbReference type="Proteomes" id="UP000256970">
    <property type="component" value="Unassembled WGS sequence"/>
</dbReference>
<feature type="region of interest" description="Disordered" evidence="9">
    <location>
        <begin position="1"/>
        <end position="25"/>
    </location>
</feature>
<dbReference type="GO" id="GO:0004176">
    <property type="term" value="F:ATP-dependent peptidase activity"/>
    <property type="evidence" value="ECO:0007669"/>
    <property type="project" value="InterPro"/>
</dbReference>
<dbReference type="PROSITE" id="PS00382">
    <property type="entry name" value="CLP_PROTEASE_HIS"/>
    <property type="match status" value="1"/>
</dbReference>
<dbReference type="GO" id="GO:0009840">
    <property type="term" value="C:chloroplastic endopeptidase Clp complex"/>
    <property type="evidence" value="ECO:0007669"/>
    <property type="project" value="UniProtKB-ARBA"/>
</dbReference>
<organism evidence="10 11">
    <name type="scientific">Tetradesmus obliquus</name>
    <name type="common">Green alga</name>
    <name type="synonym">Acutodesmus obliquus</name>
    <dbReference type="NCBI Taxonomy" id="3088"/>
    <lineage>
        <taxon>Eukaryota</taxon>
        <taxon>Viridiplantae</taxon>
        <taxon>Chlorophyta</taxon>
        <taxon>core chlorophytes</taxon>
        <taxon>Chlorophyceae</taxon>
        <taxon>CS clade</taxon>
        <taxon>Sphaeropleales</taxon>
        <taxon>Scenedesmaceae</taxon>
        <taxon>Tetradesmus</taxon>
    </lineage>
</organism>
<dbReference type="NCBIfam" id="NF001368">
    <property type="entry name" value="PRK00277.1"/>
    <property type="match status" value="1"/>
</dbReference>
<dbReference type="PROSITE" id="PS00381">
    <property type="entry name" value="CLP_PROTEASE_SER"/>
    <property type="match status" value="1"/>
</dbReference>
<evidence type="ECO:0000256" key="5">
    <source>
        <dbReference type="PROSITE-ProRule" id="PRU10085"/>
    </source>
</evidence>
<accession>A0A383VR26</accession>
<dbReference type="PRINTS" id="PR00127">
    <property type="entry name" value="CLPPROTEASEP"/>
</dbReference>
<evidence type="ECO:0000256" key="9">
    <source>
        <dbReference type="SAM" id="MobiDB-lite"/>
    </source>
</evidence>
<evidence type="ECO:0000256" key="3">
    <source>
        <dbReference type="ARBA" id="ARBA00022801"/>
    </source>
</evidence>
<dbReference type="EC" id="3.4.21.92" evidence="7"/>
<dbReference type="Pfam" id="PF00574">
    <property type="entry name" value="CLP_protease"/>
    <property type="match status" value="1"/>
</dbReference>